<keyword evidence="1" id="KW-0472">Membrane</keyword>
<accession>A0A1J5P6B6</accession>
<comment type="caution">
    <text evidence="2">The sequence shown here is derived from an EMBL/GenBank/DDBJ whole genome shotgun (WGS) entry which is preliminary data.</text>
</comment>
<evidence type="ECO:0000256" key="1">
    <source>
        <dbReference type="SAM" id="Phobius"/>
    </source>
</evidence>
<keyword evidence="1" id="KW-0812">Transmembrane</keyword>
<organism evidence="2">
    <name type="scientific">mine drainage metagenome</name>
    <dbReference type="NCBI Taxonomy" id="410659"/>
    <lineage>
        <taxon>unclassified sequences</taxon>
        <taxon>metagenomes</taxon>
        <taxon>ecological metagenomes</taxon>
    </lineage>
</organism>
<name>A0A1J5P6B6_9ZZZZ</name>
<feature type="transmembrane region" description="Helical" evidence="1">
    <location>
        <begin position="94"/>
        <end position="113"/>
    </location>
</feature>
<reference evidence="2" key="1">
    <citation type="submission" date="2016-10" db="EMBL/GenBank/DDBJ databases">
        <title>Sequence of Gallionella enrichment culture.</title>
        <authorList>
            <person name="Poehlein A."/>
            <person name="Muehling M."/>
            <person name="Daniel R."/>
        </authorList>
    </citation>
    <scope>NUCLEOTIDE SEQUENCE</scope>
</reference>
<sequence>MDARLQEAEAAVVKVAADAGKQIFLIGGVDQHLQTLTHRRAPPAHDRLMTAQMAREFARVPGNLDTVVAHEVAGIQRRPQRLVRLKGLGMQRQFYQGITLALLNFGVGIGGVTPQGS</sequence>
<evidence type="ECO:0000313" key="2">
    <source>
        <dbReference type="EMBL" id="OIQ67097.1"/>
    </source>
</evidence>
<gene>
    <name evidence="2" type="ORF">GALL_513270</name>
</gene>
<keyword evidence="1" id="KW-1133">Transmembrane helix</keyword>
<dbReference type="AlphaFoldDB" id="A0A1J5P6B6"/>
<dbReference type="EMBL" id="MLJW01006155">
    <property type="protein sequence ID" value="OIQ67097.1"/>
    <property type="molecule type" value="Genomic_DNA"/>
</dbReference>
<protein>
    <submittedName>
        <fullName evidence="2">Uncharacterized protein</fullName>
    </submittedName>
</protein>
<proteinExistence type="predicted"/>